<feature type="compositionally biased region" description="Basic and acidic residues" evidence="1">
    <location>
        <begin position="75"/>
        <end position="84"/>
    </location>
</feature>
<reference evidence="2" key="1">
    <citation type="submission" date="2015-04" db="UniProtKB">
        <authorList>
            <consortium name="EnsemblPlants"/>
        </authorList>
    </citation>
    <scope>IDENTIFICATION</scope>
</reference>
<dbReference type="Proteomes" id="UP000008021">
    <property type="component" value="Chromosome 4"/>
</dbReference>
<sequence>MVASLPVTKIYLEIYQYPNRGKGSNGYQFWGLSTDIVHRISGGRACCAGDNSVLICVGRWWSFQQRGQQRRVGGDRWWREGDRPGRRKRTAAAGNRSVVARCGCGSSGGGGRR</sequence>
<reference evidence="2" key="2">
    <citation type="submission" date="2018-05" db="EMBL/GenBank/DDBJ databases">
        <title>OmerRS3 (Oryza meridionalis Reference Sequence Version 3).</title>
        <authorList>
            <person name="Zhang J."/>
            <person name="Kudrna D."/>
            <person name="Lee S."/>
            <person name="Talag J."/>
            <person name="Welchert J."/>
            <person name="Wing R.A."/>
        </authorList>
    </citation>
    <scope>NUCLEOTIDE SEQUENCE [LARGE SCALE GENOMIC DNA]</scope>
    <source>
        <strain evidence="2">cv. OR44</strain>
    </source>
</reference>
<dbReference type="HOGENOM" id="CLU_2137487_0_0_1"/>
<keyword evidence="3" id="KW-1185">Reference proteome</keyword>
<organism evidence="2">
    <name type="scientific">Oryza meridionalis</name>
    <dbReference type="NCBI Taxonomy" id="40149"/>
    <lineage>
        <taxon>Eukaryota</taxon>
        <taxon>Viridiplantae</taxon>
        <taxon>Streptophyta</taxon>
        <taxon>Embryophyta</taxon>
        <taxon>Tracheophyta</taxon>
        <taxon>Spermatophyta</taxon>
        <taxon>Magnoliopsida</taxon>
        <taxon>Liliopsida</taxon>
        <taxon>Poales</taxon>
        <taxon>Poaceae</taxon>
        <taxon>BOP clade</taxon>
        <taxon>Oryzoideae</taxon>
        <taxon>Oryzeae</taxon>
        <taxon>Oryzinae</taxon>
        <taxon>Oryza</taxon>
    </lineage>
</organism>
<protein>
    <submittedName>
        <fullName evidence="2">Uncharacterized protein</fullName>
    </submittedName>
</protein>
<evidence type="ECO:0000313" key="3">
    <source>
        <dbReference type="Proteomes" id="UP000008021"/>
    </source>
</evidence>
<dbReference type="AlphaFoldDB" id="A0A0E0DB16"/>
<evidence type="ECO:0000256" key="1">
    <source>
        <dbReference type="SAM" id="MobiDB-lite"/>
    </source>
</evidence>
<evidence type="ECO:0000313" key="2">
    <source>
        <dbReference type="EnsemblPlants" id="OMERI04G03260.1"/>
    </source>
</evidence>
<accession>A0A0E0DB16</accession>
<feature type="region of interest" description="Disordered" evidence="1">
    <location>
        <begin position="75"/>
        <end position="94"/>
    </location>
</feature>
<proteinExistence type="predicted"/>
<dbReference type="EnsemblPlants" id="OMERI04G03260.1">
    <property type="protein sequence ID" value="OMERI04G03260.1"/>
    <property type="gene ID" value="OMERI04G03260"/>
</dbReference>
<name>A0A0E0DB16_9ORYZ</name>
<dbReference type="Gramene" id="OMERI04G03260.1">
    <property type="protein sequence ID" value="OMERI04G03260.1"/>
    <property type="gene ID" value="OMERI04G03260"/>
</dbReference>